<evidence type="ECO:0000259" key="7">
    <source>
        <dbReference type="SMART" id="SM00829"/>
    </source>
</evidence>
<dbReference type="InterPro" id="IPR013149">
    <property type="entry name" value="ADH-like_C"/>
</dbReference>
<evidence type="ECO:0000313" key="8">
    <source>
        <dbReference type="EMBL" id="TFY53368.1"/>
    </source>
</evidence>
<name>A0A4Y9XUD2_9APHY</name>
<sequence>MVEFKGYALTNTNRAEWTSLEVVPFIPKKFEDDDVELAITHCGLCGSDIHIVRQGWGSPPYTPIIVGHEIVGIVTKVGPKVTEFKPGDRAGVGGRLDRHPDGSPSQGGFATAIRANERFVFAIPEAIESKDAASMLCAGLTVFSPMRRNNVGPGTKVGVLGIGGLGHYAILFAKALGAEVCAFTHSLDKREDAKKLVVHSLTPRLKDFHKPYSDTLDFIIATTSVYSPNSSFSTYTSMLTVNDKFISVSLPDADKPMPPLHAADLVFSGAYIGGSFVGSKIDCYAMLKIATEKGIKPWVEELPMRELATALEKAHNGDARYRYVLTQDIV</sequence>
<evidence type="ECO:0000256" key="1">
    <source>
        <dbReference type="ARBA" id="ARBA00001947"/>
    </source>
</evidence>
<dbReference type="Pfam" id="PF08240">
    <property type="entry name" value="ADH_N"/>
    <property type="match status" value="1"/>
</dbReference>
<keyword evidence="3 5" id="KW-0862">Zinc</keyword>
<evidence type="ECO:0000256" key="4">
    <source>
        <dbReference type="ARBA" id="ARBA00023002"/>
    </source>
</evidence>
<dbReference type="InterPro" id="IPR020843">
    <property type="entry name" value="ER"/>
</dbReference>
<evidence type="ECO:0000256" key="2">
    <source>
        <dbReference type="ARBA" id="ARBA00022723"/>
    </source>
</evidence>
<evidence type="ECO:0000256" key="6">
    <source>
        <dbReference type="SAM" id="MobiDB-lite"/>
    </source>
</evidence>
<dbReference type="PROSITE" id="PS00059">
    <property type="entry name" value="ADH_ZINC"/>
    <property type="match status" value="1"/>
</dbReference>
<dbReference type="Pfam" id="PF00107">
    <property type="entry name" value="ADH_zinc_N"/>
    <property type="match status" value="1"/>
</dbReference>
<dbReference type="AlphaFoldDB" id="A0A4Y9XUD2"/>
<evidence type="ECO:0000256" key="5">
    <source>
        <dbReference type="RuleBase" id="RU361277"/>
    </source>
</evidence>
<evidence type="ECO:0000256" key="3">
    <source>
        <dbReference type="ARBA" id="ARBA00022833"/>
    </source>
</evidence>
<dbReference type="SUPFAM" id="SSF50129">
    <property type="entry name" value="GroES-like"/>
    <property type="match status" value="1"/>
</dbReference>
<dbReference type="CDD" id="cd05283">
    <property type="entry name" value="CAD1"/>
    <property type="match status" value="1"/>
</dbReference>
<dbReference type="SUPFAM" id="SSF51735">
    <property type="entry name" value="NAD(P)-binding Rossmann-fold domains"/>
    <property type="match status" value="1"/>
</dbReference>
<evidence type="ECO:0000313" key="9">
    <source>
        <dbReference type="Proteomes" id="UP000298390"/>
    </source>
</evidence>
<dbReference type="STRING" id="34475.A0A4Y9XUD2"/>
<dbReference type="Gene3D" id="3.40.50.720">
    <property type="entry name" value="NAD(P)-binding Rossmann-like Domain"/>
    <property type="match status" value="1"/>
</dbReference>
<reference evidence="8 9" key="1">
    <citation type="submission" date="2019-01" db="EMBL/GenBank/DDBJ databases">
        <title>Genome sequencing of the rare red list fungi Fomitopsis rosea.</title>
        <authorList>
            <person name="Buettner E."/>
            <person name="Kellner H."/>
        </authorList>
    </citation>
    <scope>NUCLEOTIDE SEQUENCE [LARGE SCALE GENOMIC DNA]</scope>
    <source>
        <strain evidence="8 9">DSM 105464</strain>
    </source>
</reference>
<dbReference type="InterPro" id="IPR011032">
    <property type="entry name" value="GroES-like_sf"/>
</dbReference>
<keyword evidence="2 5" id="KW-0479">Metal-binding</keyword>
<feature type="region of interest" description="Disordered" evidence="6">
    <location>
        <begin position="88"/>
        <end position="107"/>
    </location>
</feature>
<proteinExistence type="inferred from homology"/>
<comment type="similarity">
    <text evidence="5">Belongs to the zinc-containing alcohol dehydrogenase family.</text>
</comment>
<comment type="caution">
    <text evidence="8">The sequence shown here is derived from an EMBL/GenBank/DDBJ whole genome shotgun (WGS) entry which is preliminary data.</text>
</comment>
<dbReference type="Gene3D" id="3.90.180.10">
    <property type="entry name" value="Medium-chain alcohol dehydrogenases, catalytic domain"/>
    <property type="match status" value="2"/>
</dbReference>
<dbReference type="InterPro" id="IPR036291">
    <property type="entry name" value="NAD(P)-bd_dom_sf"/>
</dbReference>
<organism evidence="8 9">
    <name type="scientific">Rhodofomes roseus</name>
    <dbReference type="NCBI Taxonomy" id="34475"/>
    <lineage>
        <taxon>Eukaryota</taxon>
        <taxon>Fungi</taxon>
        <taxon>Dikarya</taxon>
        <taxon>Basidiomycota</taxon>
        <taxon>Agaricomycotina</taxon>
        <taxon>Agaricomycetes</taxon>
        <taxon>Polyporales</taxon>
        <taxon>Rhodofomes</taxon>
    </lineage>
</organism>
<comment type="cofactor">
    <cofactor evidence="1 5">
        <name>Zn(2+)</name>
        <dbReference type="ChEBI" id="CHEBI:29105"/>
    </cofactor>
</comment>
<dbReference type="EMBL" id="SEKV01000834">
    <property type="protein sequence ID" value="TFY53368.1"/>
    <property type="molecule type" value="Genomic_DNA"/>
</dbReference>
<dbReference type="Proteomes" id="UP000298390">
    <property type="component" value="Unassembled WGS sequence"/>
</dbReference>
<dbReference type="GO" id="GO:0016616">
    <property type="term" value="F:oxidoreductase activity, acting on the CH-OH group of donors, NAD or NADP as acceptor"/>
    <property type="evidence" value="ECO:0007669"/>
    <property type="project" value="InterPro"/>
</dbReference>
<gene>
    <name evidence="8" type="ORF">EVJ58_g9491</name>
</gene>
<dbReference type="PROSITE" id="PS00065">
    <property type="entry name" value="D_2_HYDROXYACID_DH_1"/>
    <property type="match status" value="1"/>
</dbReference>
<dbReference type="SMART" id="SM00829">
    <property type="entry name" value="PKS_ER"/>
    <property type="match status" value="1"/>
</dbReference>
<dbReference type="GO" id="GO:0008270">
    <property type="term" value="F:zinc ion binding"/>
    <property type="evidence" value="ECO:0007669"/>
    <property type="project" value="InterPro"/>
</dbReference>
<dbReference type="PANTHER" id="PTHR42683">
    <property type="entry name" value="ALDEHYDE REDUCTASE"/>
    <property type="match status" value="1"/>
</dbReference>
<accession>A0A4Y9XUD2</accession>
<dbReference type="InterPro" id="IPR029752">
    <property type="entry name" value="D-isomer_DH_CS1"/>
</dbReference>
<feature type="domain" description="Enoyl reductase (ER)" evidence="7">
    <location>
        <begin position="15"/>
        <end position="325"/>
    </location>
</feature>
<protein>
    <recommendedName>
        <fullName evidence="7">Enoyl reductase (ER) domain-containing protein</fullName>
    </recommendedName>
</protein>
<dbReference type="FunFam" id="3.40.50.720:FF:000022">
    <property type="entry name" value="Cinnamyl alcohol dehydrogenase"/>
    <property type="match status" value="1"/>
</dbReference>
<dbReference type="InterPro" id="IPR002328">
    <property type="entry name" value="ADH_Zn_CS"/>
</dbReference>
<dbReference type="InterPro" id="IPR013154">
    <property type="entry name" value="ADH-like_N"/>
</dbReference>
<keyword evidence="4" id="KW-0560">Oxidoreductase</keyword>
<dbReference type="InterPro" id="IPR047109">
    <property type="entry name" value="CAD-like"/>
</dbReference>